<dbReference type="InterPro" id="IPR009088">
    <property type="entry name" value="TFIIA_b-brl"/>
</dbReference>
<dbReference type="GO" id="GO:0006367">
    <property type="term" value="P:transcription initiation at RNA polymerase II promoter"/>
    <property type="evidence" value="ECO:0007669"/>
    <property type="project" value="InterPro"/>
</dbReference>
<evidence type="ECO:0000256" key="3">
    <source>
        <dbReference type="ARBA" id="ARBA00023163"/>
    </source>
</evidence>
<dbReference type="PANTHER" id="PTHR12694:SF8">
    <property type="entry name" value="TRANSCRIPTION INITIATION FACTOR IIA SUBUNIT 1"/>
    <property type="match status" value="1"/>
</dbReference>
<dbReference type="Pfam" id="PF03153">
    <property type="entry name" value="TFIIA"/>
    <property type="match status" value="2"/>
</dbReference>
<evidence type="ECO:0000256" key="1">
    <source>
        <dbReference type="ARBA" id="ARBA00004123"/>
    </source>
</evidence>
<protein>
    <recommendedName>
        <fullName evidence="5">Transcription initiation factor IIA large subunit</fullName>
    </recommendedName>
</protein>
<comment type="similarity">
    <text evidence="2">Belongs to the TFIIA subunit 1 family.</text>
</comment>
<evidence type="ECO:0000313" key="8">
    <source>
        <dbReference type="Proteomes" id="UP001050691"/>
    </source>
</evidence>
<evidence type="ECO:0000256" key="4">
    <source>
        <dbReference type="ARBA" id="ARBA00023242"/>
    </source>
</evidence>
<keyword evidence="3" id="KW-0804">Transcription</keyword>
<dbReference type="Proteomes" id="UP001050691">
    <property type="component" value="Unassembled WGS sequence"/>
</dbReference>
<comment type="caution">
    <text evidence="7">The sequence shown here is derived from an EMBL/GenBank/DDBJ whole genome shotgun (WGS) entry which is preliminary data.</text>
</comment>
<keyword evidence="8" id="KW-1185">Reference proteome</keyword>
<dbReference type="SMART" id="SM01371">
    <property type="entry name" value="TFIIA"/>
    <property type="match status" value="1"/>
</dbReference>
<sequence length="334" mass="36354">MSNKIVPQTYRSVIDDVIKNIRSEFDEYGVSEDVLADLQTRWESKIIASKVAEFEADPKQTSNVHDPNGTSQPSIPSLQTSFPPPPPPPHPSHYPHPSHFSSPSSHSQYQTNGPLPPISIKTEPGESPRYPPPPHLQTYVLPHPLHVHPPTHPGQPVGNESVLQFQQRSSAPHYSSQSQISPPSQPTTTQQSPQVPRRAGGPPPWTYSVSPSHRRDLPMIPQLDGAASTSSNSSNTPPPGAGLAGSSQQRATGASEEINSDLDDSESEGEDAEETETGGPEQDIVFCTYDKVARVKNKWKCVLKDGMVHINGKDYLFAKCTGYGILLSNNALFL</sequence>
<dbReference type="GO" id="GO:0005672">
    <property type="term" value="C:transcription factor TFIIA complex"/>
    <property type="evidence" value="ECO:0007669"/>
    <property type="project" value="InterPro"/>
</dbReference>
<feature type="compositionally biased region" description="Low complexity" evidence="6">
    <location>
        <begin position="175"/>
        <end position="194"/>
    </location>
</feature>
<dbReference type="InterPro" id="IPR004855">
    <property type="entry name" value="TFIIA_asu/bsu"/>
</dbReference>
<feature type="region of interest" description="Disordered" evidence="6">
    <location>
        <begin position="53"/>
        <end position="281"/>
    </location>
</feature>
<gene>
    <name evidence="7" type="ORF">Clacol_005782</name>
</gene>
<dbReference type="PANTHER" id="PTHR12694">
    <property type="entry name" value="TRANSCRIPTION INITIATION FACTOR IIA SUBUNIT 1"/>
    <property type="match status" value="1"/>
</dbReference>
<proteinExistence type="inferred from homology"/>
<dbReference type="SUPFAM" id="SSF47396">
    <property type="entry name" value="Transcription factor IIA (TFIIA), alpha-helical domain"/>
    <property type="match status" value="1"/>
</dbReference>
<dbReference type="CDD" id="cd07976">
    <property type="entry name" value="TFIIA_alpha_beta_like"/>
    <property type="match status" value="2"/>
</dbReference>
<feature type="compositionally biased region" description="Polar residues" evidence="6">
    <location>
        <begin position="161"/>
        <end position="174"/>
    </location>
</feature>
<dbReference type="AlphaFoldDB" id="A0AAV5AFW5"/>
<evidence type="ECO:0000313" key="7">
    <source>
        <dbReference type="EMBL" id="GJJ11548.1"/>
    </source>
</evidence>
<dbReference type="FunFam" id="1.10.287.100:FF:000001">
    <property type="entry name" value="Transcription initiation factor IIA subunit"/>
    <property type="match status" value="1"/>
</dbReference>
<feature type="compositionally biased region" description="Polar residues" evidence="6">
    <location>
        <begin position="59"/>
        <end position="80"/>
    </location>
</feature>
<accession>A0AAV5AFW5</accession>
<reference evidence="7" key="1">
    <citation type="submission" date="2021-10" db="EMBL/GenBank/DDBJ databases">
        <title>De novo Genome Assembly of Clathrus columnatus (Basidiomycota, Fungi) Using Illumina and Nanopore Sequence Data.</title>
        <authorList>
            <person name="Ogiso-Tanaka E."/>
            <person name="Itagaki H."/>
            <person name="Hosoya T."/>
            <person name="Hosaka K."/>
        </authorList>
    </citation>
    <scope>NUCLEOTIDE SEQUENCE</scope>
    <source>
        <strain evidence="7">MO-923</strain>
    </source>
</reference>
<evidence type="ECO:0000256" key="6">
    <source>
        <dbReference type="SAM" id="MobiDB-lite"/>
    </source>
</evidence>
<feature type="compositionally biased region" description="Pro residues" evidence="6">
    <location>
        <begin position="82"/>
        <end position="94"/>
    </location>
</feature>
<dbReference type="Gene3D" id="2.30.18.10">
    <property type="entry name" value="Transcription factor IIA (TFIIA), beta-barrel domain"/>
    <property type="match status" value="1"/>
</dbReference>
<keyword evidence="4" id="KW-0539">Nucleus</keyword>
<organism evidence="7 8">
    <name type="scientific">Clathrus columnatus</name>
    <dbReference type="NCBI Taxonomy" id="1419009"/>
    <lineage>
        <taxon>Eukaryota</taxon>
        <taxon>Fungi</taxon>
        <taxon>Dikarya</taxon>
        <taxon>Basidiomycota</taxon>
        <taxon>Agaricomycotina</taxon>
        <taxon>Agaricomycetes</taxon>
        <taxon>Phallomycetidae</taxon>
        <taxon>Phallales</taxon>
        <taxon>Clathraceae</taxon>
        <taxon>Clathrus</taxon>
    </lineage>
</organism>
<dbReference type="EMBL" id="BPWL01000006">
    <property type="protein sequence ID" value="GJJ11548.1"/>
    <property type="molecule type" value="Genomic_DNA"/>
</dbReference>
<feature type="compositionally biased region" description="Low complexity" evidence="6">
    <location>
        <begin position="95"/>
        <end position="107"/>
    </location>
</feature>
<dbReference type="Gene3D" id="1.10.287.100">
    <property type="match status" value="1"/>
</dbReference>
<evidence type="ECO:0000256" key="2">
    <source>
        <dbReference type="ARBA" id="ARBA00010059"/>
    </source>
</evidence>
<evidence type="ECO:0000256" key="5">
    <source>
        <dbReference type="ARBA" id="ARBA00074154"/>
    </source>
</evidence>
<dbReference type="SUPFAM" id="SSF50784">
    <property type="entry name" value="Transcription factor IIA (TFIIA), beta-barrel domain"/>
    <property type="match status" value="1"/>
</dbReference>
<feature type="compositionally biased region" description="Acidic residues" evidence="6">
    <location>
        <begin position="258"/>
        <end position="276"/>
    </location>
</feature>
<comment type="subcellular location">
    <subcellularLocation>
        <location evidence="1">Nucleus</location>
    </subcellularLocation>
</comment>
<feature type="compositionally biased region" description="Low complexity" evidence="6">
    <location>
        <begin position="225"/>
        <end position="235"/>
    </location>
</feature>
<name>A0AAV5AFW5_9AGAM</name>